<organism evidence="1 2">
    <name type="scientific">Aeribacillus pallidus</name>
    <dbReference type="NCBI Taxonomy" id="33936"/>
    <lineage>
        <taxon>Bacteria</taxon>
        <taxon>Bacillati</taxon>
        <taxon>Bacillota</taxon>
        <taxon>Bacilli</taxon>
        <taxon>Bacillales</taxon>
        <taxon>Bacillaceae</taxon>
        <taxon>Aeribacillus</taxon>
    </lineage>
</organism>
<reference evidence="1 2" key="1">
    <citation type="submission" date="2016-10" db="EMBL/GenBank/DDBJ databases">
        <title>The whole genome sequencing and assembly of Aeribacillus pallidus KCTC3564 strain.</title>
        <authorList>
            <person name="Lee Y.-J."/>
            <person name="Park M.-K."/>
            <person name="Yi H."/>
            <person name="Bahn Y.-S."/>
            <person name="Kim J.F."/>
            <person name="Lee D.-W."/>
        </authorList>
    </citation>
    <scope>NUCLEOTIDE SEQUENCE [LARGE SCALE GENOMIC DNA]</scope>
    <source>
        <strain evidence="1 2">KCTC3564</strain>
    </source>
</reference>
<dbReference type="Proteomes" id="UP000214606">
    <property type="component" value="Chromosome"/>
</dbReference>
<name>A0A223E8A8_9BACI</name>
<evidence type="ECO:0000313" key="2">
    <source>
        <dbReference type="Proteomes" id="UP000214606"/>
    </source>
</evidence>
<proteinExistence type="predicted"/>
<dbReference type="AlphaFoldDB" id="A0A223E8A8"/>
<sequence>MSPPTFGDHPFLDKIKKSGIFKGQIGHVSMLWKRIMIGPWLGTLRKTQLQALDWADFPSDRLIIFPYCLFSHRFPASYVNVLHTGIILSHRFLTPLLSRTIMFSIKSPV</sequence>
<gene>
    <name evidence="1" type="ORF">AP3564_15485</name>
</gene>
<dbReference type="EMBL" id="CP017703">
    <property type="protein sequence ID" value="ASS91430.1"/>
    <property type="molecule type" value="Genomic_DNA"/>
</dbReference>
<protein>
    <submittedName>
        <fullName evidence="1">Uncharacterized protein</fullName>
    </submittedName>
</protein>
<accession>A0A223E8A8</accession>
<evidence type="ECO:0000313" key="1">
    <source>
        <dbReference type="EMBL" id="ASS91430.1"/>
    </source>
</evidence>
<dbReference type="KEGG" id="apak:AP3564_15485"/>